<dbReference type="Proteomes" id="UP000232722">
    <property type="component" value="Unassembled WGS sequence"/>
</dbReference>
<name>A0A2N0NWX4_9GLOM</name>
<accession>A0A2N0NWX4</accession>
<dbReference type="PROSITE" id="PS00028">
    <property type="entry name" value="ZINC_FINGER_C2H2_1"/>
    <property type="match status" value="1"/>
</dbReference>
<reference evidence="3 4" key="1">
    <citation type="submission" date="2016-04" db="EMBL/GenBank/DDBJ databases">
        <title>Genome analyses suggest a sexual origin of heterokaryosis in a supposedly ancient asexual fungus.</title>
        <authorList>
            <person name="Ropars J."/>
            <person name="Sedzielewska K."/>
            <person name="Noel J."/>
            <person name="Charron P."/>
            <person name="Farinelli L."/>
            <person name="Marton T."/>
            <person name="Kruger M."/>
            <person name="Pelin A."/>
            <person name="Brachmann A."/>
            <person name="Corradi N."/>
        </authorList>
    </citation>
    <scope>NUCLEOTIDE SEQUENCE [LARGE SCALE GENOMIC DNA]</scope>
    <source>
        <strain evidence="3 4">A5</strain>
    </source>
</reference>
<dbReference type="VEuPathDB" id="FungiDB:FUN_012942"/>
<evidence type="ECO:0000313" key="3">
    <source>
        <dbReference type="EMBL" id="PKB99061.1"/>
    </source>
</evidence>
<keyword evidence="1" id="KW-0479">Metal-binding</keyword>
<feature type="domain" description="C2H2-type" evidence="2">
    <location>
        <begin position="3"/>
        <end position="25"/>
    </location>
</feature>
<organism evidence="3 4">
    <name type="scientific">Rhizophagus irregularis</name>
    <dbReference type="NCBI Taxonomy" id="588596"/>
    <lineage>
        <taxon>Eukaryota</taxon>
        <taxon>Fungi</taxon>
        <taxon>Fungi incertae sedis</taxon>
        <taxon>Mucoromycota</taxon>
        <taxon>Glomeromycotina</taxon>
        <taxon>Glomeromycetes</taxon>
        <taxon>Glomerales</taxon>
        <taxon>Glomeraceae</taxon>
        <taxon>Rhizophagus</taxon>
    </lineage>
</organism>
<dbReference type="AlphaFoldDB" id="A0A2N0NWX4"/>
<gene>
    <name evidence="3" type="ORF">RhiirA5_430334</name>
</gene>
<comment type="caution">
    <text evidence="3">The sequence shown here is derived from an EMBL/GenBank/DDBJ whole genome shotgun (WGS) entry which is preliminary data.</text>
</comment>
<dbReference type="InterPro" id="IPR013087">
    <property type="entry name" value="Znf_C2H2_type"/>
</dbReference>
<evidence type="ECO:0000259" key="2">
    <source>
        <dbReference type="PROSITE" id="PS50157"/>
    </source>
</evidence>
<proteinExistence type="predicted"/>
<keyword evidence="1" id="KW-0862">Zinc</keyword>
<keyword evidence="1" id="KW-0863">Zinc-finger</keyword>
<sequence length="182" mass="21584">MIFKCSYCSRNFSHHTAFRNHIKIHGSTIDSYLQEIANKRNNTIILNENNDEEQYDGETYRLKDAEESFNQQEKRVCRKDEVLEDDDVDEREMEDNEDEKIQEDVEFELIDEFGNFMSLLVKWDLSDVCSNEILKFSKSIARDDVVLPTSVKQGRKFLDQLAKSHTSFKKVPIMKYNNETHW</sequence>
<evidence type="ECO:0000256" key="1">
    <source>
        <dbReference type="PROSITE-ProRule" id="PRU00042"/>
    </source>
</evidence>
<dbReference type="EMBL" id="LLXJ01002348">
    <property type="protein sequence ID" value="PKB99061.1"/>
    <property type="molecule type" value="Genomic_DNA"/>
</dbReference>
<evidence type="ECO:0000313" key="4">
    <source>
        <dbReference type="Proteomes" id="UP000232722"/>
    </source>
</evidence>
<dbReference type="GO" id="GO:0008270">
    <property type="term" value="F:zinc ion binding"/>
    <property type="evidence" value="ECO:0007669"/>
    <property type="project" value="UniProtKB-KW"/>
</dbReference>
<dbReference type="PROSITE" id="PS50157">
    <property type="entry name" value="ZINC_FINGER_C2H2_2"/>
    <property type="match status" value="1"/>
</dbReference>
<reference evidence="3 4" key="2">
    <citation type="submission" date="2017-09" db="EMBL/GenBank/DDBJ databases">
        <title>Extensive intraspecific genome diversity in a model arbuscular mycorrhizal fungus.</title>
        <authorList>
            <person name="Chen E.C."/>
            <person name="Morin E."/>
            <person name="Beaudet D."/>
            <person name="Noel J."/>
            <person name="Ndikumana S."/>
            <person name="Charron P."/>
            <person name="St-Onge C."/>
            <person name="Giorgi J."/>
            <person name="Grigoriev I.V."/>
            <person name="Roux C."/>
            <person name="Martin F.M."/>
            <person name="Corradi N."/>
        </authorList>
    </citation>
    <scope>NUCLEOTIDE SEQUENCE [LARGE SCALE GENOMIC DNA]</scope>
    <source>
        <strain evidence="3 4">A5</strain>
    </source>
</reference>
<protein>
    <recommendedName>
        <fullName evidence="2">C2H2-type domain-containing protein</fullName>
    </recommendedName>
</protein>